<dbReference type="PANTHER" id="PTHR44196">
    <property type="entry name" value="DEHYDROGENASE/REDUCTASE SDR FAMILY MEMBER 7B"/>
    <property type="match status" value="1"/>
</dbReference>
<dbReference type="SUPFAM" id="SSF51735">
    <property type="entry name" value="NAD(P)-binding Rossmann-fold domains"/>
    <property type="match status" value="1"/>
</dbReference>
<dbReference type="OrthoDB" id="9810734at2"/>
<organism evidence="4 5">
    <name type="scientific">Kitasatospora cheerisanensis KCTC 2395</name>
    <dbReference type="NCBI Taxonomy" id="1348663"/>
    <lineage>
        <taxon>Bacteria</taxon>
        <taxon>Bacillati</taxon>
        <taxon>Actinomycetota</taxon>
        <taxon>Actinomycetes</taxon>
        <taxon>Kitasatosporales</taxon>
        <taxon>Streptomycetaceae</taxon>
        <taxon>Kitasatospora</taxon>
    </lineage>
</organism>
<comment type="similarity">
    <text evidence="1 3">Belongs to the short-chain dehydrogenases/reductases (SDR) family.</text>
</comment>
<evidence type="ECO:0000313" key="4">
    <source>
        <dbReference type="EMBL" id="KDN81691.1"/>
    </source>
</evidence>
<dbReference type="Gene3D" id="3.40.50.720">
    <property type="entry name" value="NAD(P)-binding Rossmann-like Domain"/>
    <property type="match status" value="1"/>
</dbReference>
<dbReference type="InterPro" id="IPR036291">
    <property type="entry name" value="NAD(P)-bd_dom_sf"/>
</dbReference>
<dbReference type="PRINTS" id="PR00081">
    <property type="entry name" value="GDHRDH"/>
</dbReference>
<dbReference type="PANTHER" id="PTHR44196:SF2">
    <property type="entry name" value="SHORT-CHAIN DEHYDROGENASE-RELATED"/>
    <property type="match status" value="1"/>
</dbReference>
<dbReference type="eggNOG" id="COG0300">
    <property type="taxonomic scope" value="Bacteria"/>
</dbReference>
<dbReference type="EMBL" id="JNBY01000131">
    <property type="protein sequence ID" value="KDN81691.1"/>
    <property type="molecule type" value="Genomic_DNA"/>
</dbReference>
<dbReference type="Proteomes" id="UP000027178">
    <property type="component" value="Unassembled WGS sequence"/>
</dbReference>
<keyword evidence="2" id="KW-0560">Oxidoreductase</keyword>
<evidence type="ECO:0000256" key="1">
    <source>
        <dbReference type="ARBA" id="ARBA00006484"/>
    </source>
</evidence>
<evidence type="ECO:0000256" key="3">
    <source>
        <dbReference type="RuleBase" id="RU000363"/>
    </source>
</evidence>
<evidence type="ECO:0000313" key="5">
    <source>
        <dbReference type="Proteomes" id="UP000027178"/>
    </source>
</evidence>
<dbReference type="AlphaFoldDB" id="A0A066YUF5"/>
<keyword evidence="5" id="KW-1185">Reference proteome</keyword>
<dbReference type="Pfam" id="PF00106">
    <property type="entry name" value="adh_short"/>
    <property type="match status" value="1"/>
</dbReference>
<evidence type="ECO:0000256" key="2">
    <source>
        <dbReference type="ARBA" id="ARBA00023002"/>
    </source>
</evidence>
<dbReference type="InterPro" id="IPR002347">
    <property type="entry name" value="SDR_fam"/>
</dbReference>
<protein>
    <submittedName>
        <fullName evidence="4">Short-chain dehydrogenase</fullName>
    </submittedName>
</protein>
<reference evidence="4 5" key="1">
    <citation type="submission" date="2014-05" db="EMBL/GenBank/DDBJ databases">
        <title>Draft Genome Sequence of Kitasatospora cheerisanensis KCTC 2395.</title>
        <authorList>
            <person name="Nam D.H."/>
        </authorList>
    </citation>
    <scope>NUCLEOTIDE SEQUENCE [LARGE SCALE GENOMIC DNA]</scope>
    <source>
        <strain evidence="4 5">KCTC 2395</strain>
    </source>
</reference>
<dbReference type="PATRIC" id="fig|1348663.4.peg.6204"/>
<dbReference type="GO" id="GO:0016491">
    <property type="term" value="F:oxidoreductase activity"/>
    <property type="evidence" value="ECO:0007669"/>
    <property type="project" value="UniProtKB-KW"/>
</dbReference>
<dbReference type="RefSeq" id="WP_084224001.1">
    <property type="nucleotide sequence ID" value="NZ_KK853997.1"/>
</dbReference>
<proteinExistence type="inferred from homology"/>
<accession>A0A066YUF5</accession>
<gene>
    <name evidence="4" type="ORF">KCH_64110</name>
</gene>
<dbReference type="HOGENOM" id="CLU_010194_2_1_11"/>
<dbReference type="CDD" id="cd05233">
    <property type="entry name" value="SDR_c"/>
    <property type="match status" value="1"/>
</dbReference>
<dbReference type="GO" id="GO:0016020">
    <property type="term" value="C:membrane"/>
    <property type="evidence" value="ECO:0007669"/>
    <property type="project" value="TreeGrafter"/>
</dbReference>
<dbReference type="PRINTS" id="PR00080">
    <property type="entry name" value="SDRFAMILY"/>
</dbReference>
<name>A0A066YUF5_9ACTN</name>
<comment type="caution">
    <text evidence="4">The sequence shown here is derived from an EMBL/GenBank/DDBJ whole genome shotgun (WGS) entry which is preliminary data.</text>
</comment>
<dbReference type="PIRSF" id="PIRSF000126">
    <property type="entry name" value="11-beta-HSD1"/>
    <property type="match status" value="1"/>
</dbReference>
<sequence length="285" mass="29991">MTTALITGATAGIGAAFADRLARDGRDLVLVARDTERLRKSAEELAGRYGVQVETLTADLATDAGIGAVEDRLRDDARPVDLLINNAGFGNRGAYLDVPVQDELDMLKVHIEAVLRTTTAAVPGMRERGFGGIVNVASVAAFVPRGTYGATKAWVVNFTLGIARDLAGSGVRLQALCPGFTRTEFHQRAGMGTSSIPAWGWLSAERVVDESLRDLARNRPLSVPGKRYKAAVTAARLLPVGGLGGPLDHGGGATIGRSSESRVRQVATACPSLPVSVPFAPSRSY</sequence>